<dbReference type="Gene3D" id="2.30.130.40">
    <property type="entry name" value="LON domain-like"/>
    <property type="match status" value="1"/>
</dbReference>
<dbReference type="GO" id="GO:0006508">
    <property type="term" value="P:proteolysis"/>
    <property type="evidence" value="ECO:0007669"/>
    <property type="project" value="UniProtKB-KW"/>
</dbReference>
<reference evidence="2" key="1">
    <citation type="journal article" date="2006" name="Science">
        <title>Genomic islands and the ecology and evolution of Prochlorococcus.</title>
        <authorList>
            <person name="Coleman M.L."/>
            <person name="Sullivan M.B."/>
            <person name="Martiny A.C."/>
            <person name="Steglich C."/>
            <person name="Barry K."/>
            <person name="Delong E.F."/>
            <person name="Chisholm S.W."/>
        </authorList>
    </citation>
    <scope>NUCLEOTIDE SEQUENCE</scope>
</reference>
<feature type="domain" description="Lon N-terminal" evidence="1">
    <location>
        <begin position="9"/>
        <end position="199"/>
    </location>
</feature>
<dbReference type="InterPro" id="IPR003111">
    <property type="entry name" value="Lon_prtase_N"/>
</dbReference>
<dbReference type="SMART" id="SM00464">
    <property type="entry name" value="LON"/>
    <property type="match status" value="1"/>
</dbReference>
<gene>
    <name evidence="2" type="ORF">HOT0M-5C8_0018</name>
</gene>
<dbReference type="InterPro" id="IPR015947">
    <property type="entry name" value="PUA-like_sf"/>
</dbReference>
<reference evidence="2" key="2">
    <citation type="submission" date="2006-04" db="EMBL/GenBank/DDBJ databases">
        <title>Sequencing of the draft fosmids and assembly of Prochlorococcus marinus environmental genome fragment.</title>
        <authorList>
            <consortium name="US DOE Joint Genome Institute (JGI)"/>
            <person name="Copeland A."/>
            <person name="Lucas S."/>
            <person name="Lapidus A."/>
            <person name="Barry K."/>
            <person name="Detter J.C."/>
            <person name="Glavina T."/>
            <person name="Hammon N."/>
            <person name="Israni S."/>
            <person name="Richardson P."/>
        </authorList>
    </citation>
    <scope>NUCLEOTIDE SEQUENCE</scope>
</reference>
<dbReference type="InterPro" id="IPR046336">
    <property type="entry name" value="Lon_prtase_N_sf"/>
</dbReference>
<dbReference type="PROSITE" id="PS51787">
    <property type="entry name" value="LON_N"/>
    <property type="match status" value="1"/>
</dbReference>
<proteinExistence type="predicted"/>
<dbReference type="EMBL" id="DQ366737">
    <property type="protein sequence ID" value="ABE11446.1"/>
    <property type="molecule type" value="Genomic_DNA"/>
</dbReference>
<protein>
    <submittedName>
        <fullName evidence="2">ATP-dependent protease</fullName>
    </submittedName>
</protein>
<dbReference type="AlphaFoldDB" id="Q1PJC8"/>
<dbReference type="PANTHER" id="PTHR46732">
    <property type="entry name" value="ATP-DEPENDENT PROTEASE LA (LON) DOMAIN PROTEIN"/>
    <property type="match status" value="1"/>
</dbReference>
<dbReference type="Pfam" id="PF02190">
    <property type="entry name" value="LON_substr_bdg"/>
    <property type="match status" value="1"/>
</dbReference>
<evidence type="ECO:0000259" key="1">
    <source>
        <dbReference type="PROSITE" id="PS51787"/>
    </source>
</evidence>
<evidence type="ECO:0000313" key="2">
    <source>
        <dbReference type="EMBL" id="ABE11446.1"/>
    </source>
</evidence>
<accession>Q1PJC8</accession>
<keyword evidence="2" id="KW-0378">Hydrolase</keyword>
<sequence length="218" mass="24891">MGEISVRELPLFPLPEVVLFPQEVLPLHIFESRYRIMLRSVLQTDSMFGVIKWDPITKSMANVGCCAQIIKHQTGEDGRSNIVTIGQQRFQVLEIVRSTPYCSAMVSWITDENIESFQSLDLLKDSVTKALYDVVKLSSKLTNTQKVLPDKLPTNPLELSFWIGAHLGGPVSEEQQRLLEERNTYTRLQREFEMLDHTRKQLAARTALKESFPDIKGN</sequence>
<organism evidence="2">
    <name type="scientific">uncultured Prochlorococcus marinus clone HOT0M-5C8</name>
    <dbReference type="NCBI Taxonomy" id="379389"/>
    <lineage>
        <taxon>Bacteria</taxon>
        <taxon>Bacillati</taxon>
        <taxon>Cyanobacteriota</taxon>
        <taxon>Cyanophyceae</taxon>
        <taxon>Synechococcales</taxon>
        <taxon>Prochlorococcaceae</taxon>
        <taxon>Prochlorococcus</taxon>
    </lineage>
</organism>
<keyword evidence="2" id="KW-0645">Protease</keyword>
<dbReference type="PANTHER" id="PTHR46732:SF8">
    <property type="entry name" value="ATP-DEPENDENT PROTEASE LA (LON) DOMAIN PROTEIN"/>
    <property type="match status" value="1"/>
</dbReference>
<name>Q1PJC8_PROMR</name>
<dbReference type="Gene3D" id="1.20.58.1480">
    <property type="match status" value="1"/>
</dbReference>
<dbReference type="GO" id="GO:0008233">
    <property type="term" value="F:peptidase activity"/>
    <property type="evidence" value="ECO:0007669"/>
    <property type="project" value="UniProtKB-KW"/>
</dbReference>
<dbReference type="SUPFAM" id="SSF88697">
    <property type="entry name" value="PUA domain-like"/>
    <property type="match status" value="1"/>
</dbReference>